<evidence type="ECO:0000256" key="2">
    <source>
        <dbReference type="ARBA" id="ARBA00006810"/>
    </source>
</evidence>
<feature type="transmembrane region" description="Helical" evidence="12">
    <location>
        <begin position="101"/>
        <end position="122"/>
    </location>
</feature>
<keyword evidence="10" id="KW-0066">ATP synthesis</keyword>
<evidence type="ECO:0000256" key="12">
    <source>
        <dbReference type="SAM" id="Phobius"/>
    </source>
</evidence>
<dbReference type="GeneID" id="54626222"/>
<evidence type="ECO:0000256" key="3">
    <source>
        <dbReference type="ARBA" id="ARBA00022448"/>
    </source>
</evidence>
<comment type="subcellular location">
    <subcellularLocation>
        <location evidence="1">Membrane</location>
        <topology evidence="1">Multi-pass membrane protein</topology>
    </subcellularLocation>
    <subcellularLocation>
        <location evidence="11">Mitochondrion inner membrane</location>
        <topology evidence="11">Multi-pass membrane protein</topology>
    </subcellularLocation>
</comment>
<dbReference type="InterPro" id="IPR035908">
    <property type="entry name" value="F0_ATP_A_sf"/>
</dbReference>
<dbReference type="PANTHER" id="PTHR11410:SF0">
    <property type="entry name" value="ATP SYNTHASE SUBUNIT A"/>
    <property type="match status" value="1"/>
</dbReference>
<sequence length="232" mass="25535">MLVDIFSAFDEQNLTIFSAALFIWIMGLLPLSLLQLSYWCSPSRWEVASMVPKSFIGAQVFCSFGLKLSGFLGIICSLFLMLILFNLAGLFPYVFSLTSHLVFSFSLAFPFWLSLICSGVFFNTSEVVAHLLPSGAPGVLNPFLVLVETVSICVRPVTLCIRLTANMSAGHIILGLVGTYLSSGLFIYSNMAVGVLVVIQIFYSLFEVGICMIQAYIFCLLLTLYADEHPES</sequence>
<organism evidence="13">
    <name type="scientific">Leptochiton nexus</name>
    <dbReference type="NCBI Taxonomy" id="2719131"/>
    <lineage>
        <taxon>Eukaryota</taxon>
        <taxon>Metazoa</taxon>
        <taxon>Spiralia</taxon>
        <taxon>Lophotrochozoa</taxon>
        <taxon>Mollusca</taxon>
        <taxon>Polyplacophora</taxon>
        <taxon>Neoloricata</taxon>
        <taxon>Lepidopleurida</taxon>
        <taxon>Lepidopleuridae</taxon>
        <taxon>Leptochiton</taxon>
    </lineage>
</organism>
<keyword evidence="9 12" id="KW-0472">Membrane</keyword>
<geneLocation type="mitochondrion" evidence="13"/>
<dbReference type="PRINTS" id="PR00123">
    <property type="entry name" value="ATPASEA"/>
</dbReference>
<reference evidence="13" key="1">
    <citation type="journal article" date="2020" name="BMC Evol. Biol.">
        <title>A mitogenomic phylogeny of chitons (Mollusca: Polyplacophora).</title>
        <authorList>
            <person name="Irisarri I."/>
            <person name="Uribe J.E."/>
            <person name="Eernisse D.J."/>
            <person name="Zardoya R."/>
        </authorList>
    </citation>
    <scope>NUCLEOTIDE SEQUENCE</scope>
</reference>
<dbReference type="GO" id="GO:0045259">
    <property type="term" value="C:proton-transporting ATP synthase complex"/>
    <property type="evidence" value="ECO:0007669"/>
    <property type="project" value="UniProtKB-KW"/>
</dbReference>
<dbReference type="GO" id="GO:0046933">
    <property type="term" value="F:proton-transporting ATP synthase activity, rotational mechanism"/>
    <property type="evidence" value="ECO:0007669"/>
    <property type="project" value="TreeGrafter"/>
</dbReference>
<dbReference type="NCBIfam" id="TIGR01131">
    <property type="entry name" value="ATP_synt_6_or_A"/>
    <property type="match status" value="1"/>
</dbReference>
<dbReference type="CTD" id="4508"/>
<evidence type="ECO:0000256" key="6">
    <source>
        <dbReference type="ARBA" id="ARBA00022781"/>
    </source>
</evidence>
<feature type="transmembrane region" description="Helical" evidence="12">
    <location>
        <begin position="173"/>
        <end position="199"/>
    </location>
</feature>
<gene>
    <name evidence="13" type="primary">ATP6</name>
</gene>
<evidence type="ECO:0000256" key="1">
    <source>
        <dbReference type="ARBA" id="ARBA00004141"/>
    </source>
</evidence>
<evidence type="ECO:0000256" key="9">
    <source>
        <dbReference type="ARBA" id="ARBA00023136"/>
    </source>
</evidence>
<dbReference type="CDD" id="cd00310">
    <property type="entry name" value="ATP-synt_Fo_a_6"/>
    <property type="match status" value="1"/>
</dbReference>
<keyword evidence="3" id="KW-0813">Transport</keyword>
<evidence type="ECO:0000256" key="8">
    <source>
        <dbReference type="ARBA" id="ARBA00023065"/>
    </source>
</evidence>
<proteinExistence type="inferred from homology"/>
<dbReference type="Pfam" id="PF00119">
    <property type="entry name" value="ATP-synt_A"/>
    <property type="match status" value="1"/>
</dbReference>
<name>A0A6H1PG31_9MOLL</name>
<keyword evidence="4" id="KW-0138">CF(0)</keyword>
<dbReference type="Gene3D" id="1.20.120.220">
    <property type="entry name" value="ATP synthase, F0 complex, subunit A"/>
    <property type="match status" value="1"/>
</dbReference>
<dbReference type="EMBL" id="MN864056">
    <property type="protein sequence ID" value="QIZ12584.1"/>
    <property type="molecule type" value="Genomic_DNA"/>
</dbReference>
<dbReference type="PANTHER" id="PTHR11410">
    <property type="entry name" value="ATP SYNTHASE SUBUNIT A"/>
    <property type="match status" value="1"/>
</dbReference>
<evidence type="ECO:0000256" key="5">
    <source>
        <dbReference type="ARBA" id="ARBA00022692"/>
    </source>
</evidence>
<feature type="transmembrane region" description="Helical" evidence="12">
    <location>
        <begin position="72"/>
        <end position="94"/>
    </location>
</feature>
<dbReference type="RefSeq" id="YP_009773380.1">
    <property type="nucleotide sequence ID" value="NC_047422.1"/>
</dbReference>
<accession>A0A6H1PG31</accession>
<keyword evidence="7 12" id="KW-1133">Transmembrane helix</keyword>
<evidence type="ECO:0000256" key="7">
    <source>
        <dbReference type="ARBA" id="ARBA00022989"/>
    </source>
</evidence>
<feature type="transmembrane region" description="Helical" evidence="12">
    <location>
        <begin position="205"/>
        <end position="226"/>
    </location>
</feature>
<keyword evidence="13" id="KW-0496">Mitochondrion</keyword>
<protein>
    <recommendedName>
        <fullName evidence="11">ATP synthase subunit a</fullName>
    </recommendedName>
</protein>
<keyword evidence="5 12" id="KW-0812">Transmembrane</keyword>
<dbReference type="GO" id="GO:0005743">
    <property type="term" value="C:mitochondrial inner membrane"/>
    <property type="evidence" value="ECO:0007669"/>
    <property type="project" value="UniProtKB-SubCell"/>
</dbReference>
<keyword evidence="8" id="KW-0406">Ion transport</keyword>
<feature type="transmembrane region" description="Helical" evidence="12">
    <location>
        <begin position="16"/>
        <end position="40"/>
    </location>
</feature>
<keyword evidence="6" id="KW-0375">Hydrogen ion transport</keyword>
<evidence type="ECO:0000256" key="4">
    <source>
        <dbReference type="ARBA" id="ARBA00022547"/>
    </source>
</evidence>
<comment type="similarity">
    <text evidence="2">Belongs to the ATPase A chain family.</text>
</comment>
<dbReference type="AlphaFoldDB" id="A0A6H1PG31"/>
<evidence type="ECO:0000256" key="11">
    <source>
        <dbReference type="RuleBase" id="RU004450"/>
    </source>
</evidence>
<dbReference type="InterPro" id="IPR045083">
    <property type="entry name" value="ATP_synth_F0_asu_bact/mt"/>
</dbReference>
<evidence type="ECO:0000313" key="13">
    <source>
        <dbReference type="EMBL" id="QIZ12584.1"/>
    </source>
</evidence>
<dbReference type="InterPro" id="IPR000568">
    <property type="entry name" value="ATP_synth_F0_asu"/>
</dbReference>
<dbReference type="SUPFAM" id="SSF81336">
    <property type="entry name" value="F1F0 ATP synthase subunit A"/>
    <property type="match status" value="1"/>
</dbReference>
<evidence type="ECO:0000256" key="10">
    <source>
        <dbReference type="ARBA" id="ARBA00023310"/>
    </source>
</evidence>